<reference evidence="2" key="1">
    <citation type="submission" date="2025-08" db="UniProtKB">
        <authorList>
            <consortium name="RefSeq"/>
        </authorList>
    </citation>
    <scope>IDENTIFICATION</scope>
    <source>
        <tissue evidence="2">Ear skin</tissue>
    </source>
</reference>
<sequence length="216" mass="23843">MLSGLAGCILQYTGWDLRLSSTVRRRCCLDSLVSWGCQLRSTVGQGDWLARCPAQAGWWAGLCGCPEPLVGLLFSRDWTPRLAVRRGCEFSSPSESGREAGSAYSAACWLRTASGGMPPALPGQRRTPARLCRQTAPRAGLSARLPCEDCGRPPSECWLLITSSRPYKPEAYKSGACFAHHEEKSGLNMKPRQRKEQLLCRKQIFYSGGDGHCWHH</sequence>
<dbReference type="RefSeq" id="XP_032335770.1">
    <property type="nucleotide sequence ID" value="XM_032479879.1"/>
</dbReference>
<evidence type="ECO:0000313" key="2">
    <source>
        <dbReference type="RefSeq" id="XP_032335770.1"/>
    </source>
</evidence>
<organism evidence="1 2">
    <name type="scientific">Camelus ferus</name>
    <name type="common">Wild bactrian camel</name>
    <name type="synonym">Camelus bactrianus ferus</name>
    <dbReference type="NCBI Taxonomy" id="419612"/>
    <lineage>
        <taxon>Eukaryota</taxon>
        <taxon>Metazoa</taxon>
        <taxon>Chordata</taxon>
        <taxon>Craniata</taxon>
        <taxon>Vertebrata</taxon>
        <taxon>Euteleostomi</taxon>
        <taxon>Mammalia</taxon>
        <taxon>Eutheria</taxon>
        <taxon>Laurasiatheria</taxon>
        <taxon>Artiodactyla</taxon>
        <taxon>Tylopoda</taxon>
        <taxon>Camelidae</taxon>
        <taxon>Camelus</taxon>
    </lineage>
</organism>
<gene>
    <name evidence="2" type="primary">LOC116663695</name>
</gene>
<protein>
    <submittedName>
        <fullName evidence="2">Uncharacterized protein LOC116663695 isoform X1</fullName>
    </submittedName>
</protein>
<dbReference type="AlphaFoldDB" id="A0A8B8T0I5"/>
<proteinExistence type="predicted"/>
<dbReference type="KEGG" id="cfr:116663695"/>
<dbReference type="GeneID" id="116663695"/>
<keyword evidence="1" id="KW-1185">Reference proteome</keyword>
<accession>A0A8B8T0I5</accession>
<evidence type="ECO:0000313" key="1">
    <source>
        <dbReference type="Proteomes" id="UP000694856"/>
    </source>
</evidence>
<name>A0A8B8T0I5_CAMFR</name>
<dbReference type="Proteomes" id="UP000694856">
    <property type="component" value="Chromosome 5"/>
</dbReference>